<protein>
    <recommendedName>
        <fullName evidence="5">RING-type domain-containing protein</fullName>
    </recommendedName>
</protein>
<evidence type="ECO:0000313" key="7">
    <source>
        <dbReference type="Proteomes" id="UP001460270"/>
    </source>
</evidence>
<proteinExistence type="predicted"/>
<dbReference type="Proteomes" id="UP001460270">
    <property type="component" value="Unassembled WGS sequence"/>
</dbReference>
<dbReference type="AlphaFoldDB" id="A0AAW0PK09"/>
<dbReference type="PROSITE" id="PS50089">
    <property type="entry name" value="ZF_RING_2"/>
    <property type="match status" value="1"/>
</dbReference>
<evidence type="ECO:0000256" key="1">
    <source>
        <dbReference type="ARBA" id="ARBA00022723"/>
    </source>
</evidence>
<dbReference type="GO" id="GO:0008270">
    <property type="term" value="F:zinc ion binding"/>
    <property type="evidence" value="ECO:0007669"/>
    <property type="project" value="UniProtKB-KW"/>
</dbReference>
<dbReference type="InterPro" id="IPR001841">
    <property type="entry name" value="Znf_RING"/>
</dbReference>
<reference evidence="7" key="1">
    <citation type="submission" date="2024-04" db="EMBL/GenBank/DDBJ databases">
        <title>Salinicola lusitanus LLJ914,a marine bacterium isolated from the Okinawa Trough.</title>
        <authorList>
            <person name="Li J."/>
        </authorList>
    </citation>
    <scope>NUCLEOTIDE SEQUENCE [LARGE SCALE GENOMIC DNA]</scope>
</reference>
<dbReference type="EMBL" id="JBBPFD010000005">
    <property type="protein sequence ID" value="KAK7925299.1"/>
    <property type="molecule type" value="Genomic_DNA"/>
</dbReference>
<dbReference type="Gene3D" id="3.30.40.10">
    <property type="entry name" value="Zinc/RING finger domain, C3HC4 (zinc finger)"/>
    <property type="match status" value="1"/>
</dbReference>
<accession>A0AAW0PK09</accession>
<dbReference type="SUPFAM" id="SSF57850">
    <property type="entry name" value="RING/U-box"/>
    <property type="match status" value="1"/>
</dbReference>
<evidence type="ECO:0000313" key="6">
    <source>
        <dbReference type="EMBL" id="KAK7925299.1"/>
    </source>
</evidence>
<feature type="domain" description="RING-type" evidence="5">
    <location>
        <begin position="276"/>
        <end position="316"/>
    </location>
</feature>
<comment type="caution">
    <text evidence="6">The sequence shown here is derived from an EMBL/GenBank/DDBJ whole genome shotgun (WGS) entry which is preliminary data.</text>
</comment>
<keyword evidence="1" id="KW-0479">Metal-binding</keyword>
<gene>
    <name evidence="6" type="ORF">WMY93_007609</name>
</gene>
<keyword evidence="3" id="KW-0862">Zinc</keyword>
<dbReference type="InterPro" id="IPR013083">
    <property type="entry name" value="Znf_RING/FYVE/PHD"/>
</dbReference>
<evidence type="ECO:0000256" key="2">
    <source>
        <dbReference type="ARBA" id="ARBA00022771"/>
    </source>
</evidence>
<name>A0AAW0PK09_9GOBI</name>
<keyword evidence="2 4" id="KW-0863">Zinc-finger</keyword>
<evidence type="ECO:0000259" key="5">
    <source>
        <dbReference type="PROSITE" id="PS50089"/>
    </source>
</evidence>
<evidence type="ECO:0000256" key="3">
    <source>
        <dbReference type="ARBA" id="ARBA00022833"/>
    </source>
</evidence>
<sequence>MDTFVLFKESKRVTLRPEDMTAQKISVIFQVQRESVFLTDDSNVALFPRPDGDFNSFDMISRAHYEVHGDPIVAEKPAMNPHAIDTPVRFSFNRPTLGSSSSTGGTPRASYSAPKTFVRNVFNAEIINGKLETSKMVTLRFTEPEACVTSILTKVKEALGQPGSLVLTDSHGNEILDSEGTRGSAFWKQNSRKVYAVPEEQVAALQGNKRKRLSRREDNGLQDVMFDIEEVVEAAQGLQEVSKMIKDLCGGAKSTLMMTLTLSEAEVASLKEVFTCLICNGPLVTPVFSTCCRSLIGCKECVETWNTSHEYCPKCRSVDLENNLHEVAGLSQALTPLKKMLN</sequence>
<evidence type="ECO:0000256" key="4">
    <source>
        <dbReference type="PROSITE-ProRule" id="PRU00175"/>
    </source>
</evidence>
<organism evidence="6 7">
    <name type="scientific">Mugilogobius chulae</name>
    <name type="common">yellowstripe goby</name>
    <dbReference type="NCBI Taxonomy" id="88201"/>
    <lineage>
        <taxon>Eukaryota</taxon>
        <taxon>Metazoa</taxon>
        <taxon>Chordata</taxon>
        <taxon>Craniata</taxon>
        <taxon>Vertebrata</taxon>
        <taxon>Euteleostomi</taxon>
        <taxon>Actinopterygii</taxon>
        <taxon>Neopterygii</taxon>
        <taxon>Teleostei</taxon>
        <taxon>Neoteleostei</taxon>
        <taxon>Acanthomorphata</taxon>
        <taxon>Gobiaria</taxon>
        <taxon>Gobiiformes</taxon>
        <taxon>Gobioidei</taxon>
        <taxon>Gobiidae</taxon>
        <taxon>Gobionellinae</taxon>
        <taxon>Mugilogobius</taxon>
    </lineage>
</organism>
<keyword evidence="7" id="KW-1185">Reference proteome</keyword>